<name>B1WPV9_CROS5</name>
<organism evidence="1 2">
    <name type="scientific">Crocosphaera subtropica (strain ATCC 51142 / BH68)</name>
    <name type="common">Cyanothece sp. (strain ATCC 51142)</name>
    <dbReference type="NCBI Taxonomy" id="43989"/>
    <lineage>
        <taxon>Bacteria</taxon>
        <taxon>Bacillati</taxon>
        <taxon>Cyanobacteriota</taxon>
        <taxon>Cyanophyceae</taxon>
        <taxon>Oscillatoriophycideae</taxon>
        <taxon>Chroococcales</taxon>
        <taxon>Aphanothecaceae</taxon>
        <taxon>Crocosphaera</taxon>
        <taxon>Crocosphaera subtropica</taxon>
    </lineage>
</organism>
<accession>B1WPV9</accession>
<dbReference type="Proteomes" id="UP000001203">
    <property type="component" value="Chromosome circular"/>
</dbReference>
<dbReference type="EMBL" id="CP000806">
    <property type="protein sequence ID" value="ACB53274.1"/>
    <property type="molecule type" value="Genomic_DNA"/>
</dbReference>
<reference evidence="1 2" key="1">
    <citation type="journal article" date="2008" name="Proc. Natl. Acad. Sci. U.S.A.">
        <title>The genome of Cyanothece 51142, a unicellular diazotrophic cyanobacterium important in the marine nitrogen cycle.</title>
        <authorList>
            <person name="Welsh E.A."/>
            <person name="Liberton M."/>
            <person name="Stoeckel J."/>
            <person name="Loh T."/>
            <person name="Elvitigala T."/>
            <person name="Wang C."/>
            <person name="Wollam A."/>
            <person name="Fulton R.S."/>
            <person name="Clifton S.W."/>
            <person name="Jacobs J.M."/>
            <person name="Aurora R."/>
            <person name="Ghosh B.K."/>
            <person name="Sherman L.A."/>
            <person name="Smith R.D."/>
            <person name="Wilson R.K."/>
            <person name="Pakrasi H.B."/>
        </authorList>
    </citation>
    <scope>NUCLEOTIDE SEQUENCE [LARGE SCALE GENOMIC DNA]</scope>
    <source>
        <strain evidence="2">ATCC 51142 / BH68</strain>
    </source>
</reference>
<sequence>MCNEIMGVLGNDLINPLSLSRTQADRNYTPTTSKKARNKIFYCSIFLKSC</sequence>
<evidence type="ECO:0000313" key="2">
    <source>
        <dbReference type="Proteomes" id="UP000001203"/>
    </source>
</evidence>
<evidence type="ECO:0000313" key="1">
    <source>
        <dbReference type="EMBL" id="ACB53274.1"/>
    </source>
</evidence>
<proteinExistence type="predicted"/>
<dbReference type="STRING" id="43989.cce_3926"/>
<gene>
    <name evidence="1" type="ordered locus">cce_3926</name>
</gene>
<dbReference type="HOGENOM" id="CLU_3116980_0_0_3"/>
<dbReference type="AlphaFoldDB" id="B1WPV9"/>
<keyword evidence="2" id="KW-1185">Reference proteome</keyword>
<dbReference type="KEGG" id="cyt:cce_3926"/>
<protein>
    <submittedName>
        <fullName evidence="1">Uncharacterized protein</fullName>
    </submittedName>
</protein>